<dbReference type="Proteomes" id="UP000790787">
    <property type="component" value="Chromosome 24"/>
</dbReference>
<sequence>MIKFEEFLKTVEEEANELQIAEFTSIDLDDEVKEIVHHLDAYAYIKGMIDFEPLDRPTRPPPKSSIEEAPKLELKPSPSHLYFAYLGVDETLLVVVSSDLSVLQGKNLLRVLREDKRAIGCTMDDIHGIRPAFCMHKILVEDGHKPSVEHQRRLNPVMKEVVRKEVIKCLIQISISPKDQEKTTFTCPYGTYAFKRMSFGLCNTPTTFQRCEETNLVLNWEKCHFMVREGIVLGHKVSKDGLEVDKAKVDAIDKLPPPMSIKGVRSFLGHELKSSSTQTMQPSGICFRKKDAKPRLIRWVLLLQEFDMEIKDRKGIENKVADHLSRLETRAHVEEGSEIQESFSHVKLLVIKAGMALWYADYVNFIDELFLFKHCADKLVRQCVPEEVMEEILHDCHASTYGGHYGGDKTVAKGILEVKIVDVWGLNFMGPFPASNGHRYILVTVEYVSKWVEVVVVPTNDAKVVVKFVKKNYFYEIWNSACFDQ</sequence>
<proteinExistence type="predicted"/>
<reference evidence="2" key="2">
    <citation type="submission" date="2025-08" db="UniProtKB">
        <authorList>
            <consortium name="RefSeq"/>
        </authorList>
    </citation>
    <scope>IDENTIFICATION</scope>
    <source>
        <tissue evidence="2">Leaf</tissue>
    </source>
</reference>
<dbReference type="RefSeq" id="XP_075103545.1">
    <property type="nucleotide sequence ID" value="XM_075247444.1"/>
</dbReference>
<protein>
    <submittedName>
        <fullName evidence="2">Uncharacterized protein LOC142178114</fullName>
    </submittedName>
</protein>
<reference evidence="1" key="1">
    <citation type="journal article" date="2014" name="Nat. Commun.">
        <title>The tobacco genome sequence and its comparison with those of tomato and potato.</title>
        <authorList>
            <person name="Sierro N."/>
            <person name="Battey J.N."/>
            <person name="Ouadi S."/>
            <person name="Bakaher N."/>
            <person name="Bovet L."/>
            <person name="Willig A."/>
            <person name="Goepfert S."/>
            <person name="Peitsch M.C."/>
            <person name="Ivanov N.V."/>
        </authorList>
    </citation>
    <scope>NUCLEOTIDE SEQUENCE [LARGE SCALE GENOMIC DNA]</scope>
</reference>
<accession>A0AC58U235</accession>
<gene>
    <name evidence="2" type="primary">LOC142178114</name>
</gene>
<evidence type="ECO:0000313" key="2">
    <source>
        <dbReference type="RefSeq" id="XP_075103545.1"/>
    </source>
</evidence>
<evidence type="ECO:0000313" key="1">
    <source>
        <dbReference type="Proteomes" id="UP000790787"/>
    </source>
</evidence>
<organism evidence="1 2">
    <name type="scientific">Nicotiana tabacum</name>
    <name type="common">Common tobacco</name>
    <dbReference type="NCBI Taxonomy" id="4097"/>
    <lineage>
        <taxon>Eukaryota</taxon>
        <taxon>Viridiplantae</taxon>
        <taxon>Streptophyta</taxon>
        <taxon>Embryophyta</taxon>
        <taxon>Tracheophyta</taxon>
        <taxon>Spermatophyta</taxon>
        <taxon>Magnoliopsida</taxon>
        <taxon>eudicotyledons</taxon>
        <taxon>Gunneridae</taxon>
        <taxon>Pentapetalae</taxon>
        <taxon>asterids</taxon>
        <taxon>lamiids</taxon>
        <taxon>Solanales</taxon>
        <taxon>Solanaceae</taxon>
        <taxon>Nicotianoideae</taxon>
        <taxon>Nicotianeae</taxon>
        <taxon>Nicotiana</taxon>
    </lineage>
</organism>
<name>A0AC58U235_TOBAC</name>
<keyword evidence="1" id="KW-1185">Reference proteome</keyword>